<feature type="repeat" description="WD" evidence="3">
    <location>
        <begin position="335"/>
        <end position="376"/>
    </location>
</feature>
<evidence type="ECO:0000256" key="4">
    <source>
        <dbReference type="SAM" id="MobiDB-lite"/>
    </source>
</evidence>
<dbReference type="RefSeq" id="XP_046063635.1">
    <property type="nucleotide sequence ID" value="XM_046202260.1"/>
</dbReference>
<keyword evidence="1 3" id="KW-0853">WD repeat</keyword>
<dbReference type="GeneID" id="70233461"/>
<comment type="caution">
    <text evidence="5">The sequence shown here is derived from an EMBL/GenBank/DDBJ whole genome shotgun (WGS) entry which is preliminary data.</text>
</comment>
<feature type="compositionally biased region" description="Low complexity" evidence="4">
    <location>
        <begin position="87"/>
        <end position="114"/>
    </location>
</feature>
<dbReference type="InterPro" id="IPR001680">
    <property type="entry name" value="WD40_rpt"/>
</dbReference>
<dbReference type="InterPro" id="IPR019775">
    <property type="entry name" value="WD40_repeat_CS"/>
</dbReference>
<keyword evidence="6" id="KW-1185">Reference proteome</keyword>
<gene>
    <name evidence="5" type="ORF">OGAPHI_001493</name>
</gene>
<name>A0A9P8PDM7_9ASCO</name>
<dbReference type="PRINTS" id="PR00320">
    <property type="entry name" value="GPROTEINBRPT"/>
</dbReference>
<accession>A0A9P8PDM7</accession>
<dbReference type="InterPro" id="IPR036322">
    <property type="entry name" value="WD40_repeat_dom_sf"/>
</dbReference>
<dbReference type="GO" id="GO:0003729">
    <property type="term" value="F:mRNA binding"/>
    <property type="evidence" value="ECO:0007669"/>
    <property type="project" value="TreeGrafter"/>
</dbReference>
<reference evidence="5" key="2">
    <citation type="submission" date="2021-01" db="EMBL/GenBank/DDBJ databases">
        <authorList>
            <person name="Schikora-Tamarit M.A."/>
        </authorList>
    </citation>
    <scope>NUCLEOTIDE SEQUENCE</scope>
    <source>
        <strain evidence="5">CBS6075</strain>
    </source>
</reference>
<feature type="repeat" description="WD" evidence="3">
    <location>
        <begin position="419"/>
        <end position="460"/>
    </location>
</feature>
<dbReference type="OrthoDB" id="10257301at2759"/>
<feature type="compositionally biased region" description="Polar residues" evidence="4">
    <location>
        <begin position="168"/>
        <end position="185"/>
    </location>
</feature>
<dbReference type="Proteomes" id="UP000769157">
    <property type="component" value="Unassembled WGS sequence"/>
</dbReference>
<dbReference type="PROSITE" id="PS00678">
    <property type="entry name" value="WD_REPEATS_1"/>
    <property type="match status" value="1"/>
</dbReference>
<keyword evidence="2" id="KW-0677">Repeat</keyword>
<evidence type="ECO:0000256" key="2">
    <source>
        <dbReference type="ARBA" id="ARBA00022737"/>
    </source>
</evidence>
<proteinExistence type="predicted"/>
<dbReference type="Gene3D" id="2.130.10.10">
    <property type="entry name" value="YVTN repeat-like/Quinoprotein amine dehydrogenase"/>
    <property type="match status" value="1"/>
</dbReference>
<reference evidence="5" key="1">
    <citation type="journal article" date="2021" name="Open Biol.">
        <title>Shared evolutionary footprints suggest mitochondrial oxidative damage underlies multiple complex I losses in fungi.</title>
        <authorList>
            <person name="Schikora-Tamarit M.A."/>
            <person name="Marcet-Houben M."/>
            <person name="Nosek J."/>
            <person name="Gabaldon T."/>
        </authorList>
    </citation>
    <scope>NUCLEOTIDE SEQUENCE</scope>
    <source>
        <strain evidence="5">CBS6075</strain>
    </source>
</reference>
<dbReference type="InterPro" id="IPR020472">
    <property type="entry name" value="WD40_PAC1"/>
</dbReference>
<dbReference type="InterPro" id="IPR032847">
    <property type="entry name" value="PRPF17"/>
</dbReference>
<feature type="region of interest" description="Disordered" evidence="4">
    <location>
        <begin position="87"/>
        <end position="126"/>
    </location>
</feature>
<evidence type="ECO:0000313" key="5">
    <source>
        <dbReference type="EMBL" id="KAH3669372.1"/>
    </source>
</evidence>
<feature type="compositionally biased region" description="Acidic residues" evidence="4">
    <location>
        <begin position="226"/>
        <end position="242"/>
    </location>
</feature>
<dbReference type="PANTHER" id="PTHR43979:SF1">
    <property type="entry name" value="PRE-MRNA-PROCESSING FACTOR 17"/>
    <property type="match status" value="1"/>
</dbReference>
<dbReference type="PROSITE" id="PS50294">
    <property type="entry name" value="WD_REPEATS_REGION"/>
    <property type="match status" value="3"/>
</dbReference>
<sequence length="740" mass="82025">MALMLGLDRLSVKLITLSTKNGSDSLPSVLMVVPTWPSVRNRSVISEIEKNAESSPNSCLRKFLVAWKSMAGFKSKKSKSTFTISCSSSSCSSSSSVDETSMSDKSSFSRYSSDSDSEPLDLGRVAPAPIVETRTVALKSQPAKKRTFTGNIETEVMDALQFERNKRLYQSQQHHSKATKAQLQQIKKKRKSKGDPAELDGENQYKGPWASYSESEDDVSDHQSDIESEENAQSSESEDDTHEETTTFHGDSELDYLGRTYLHVPNDVDTNLRKEPGSQRCYVPKKKIHTYAGHAKGTQCIQFFPNSGHLLLSSGNDSAIKLWDVYHKRKLLRGFYGHMKPVKCVDFNSVGTQFLSCSYDETVKLWNTETGQCLFRKKLSGIPNVVKHNPNDDNEFLVGLSNKKIEHYDIRTTEIIQTYEHHTDAISSLEFINNGEQFVSSANDKSLRIWDIKVNMPIRLMADPKQFSMPFLKTHPRGEAFAAQSSNNMIQTFTTSVEDKFKRNRDRSFTGHNSANYSIGLSFTPDGRNIMSGDSHGFAFFWEWRSAELISKLKVSTKPITYLFFLACTSLIPSTKSSCFITDCPFLNAIIPASTVTAFNCAPLNSSVERASSCQFTLSSHVIFRAWICRIWALASSDGNGNSIFLSSLPDLSKAGSNVSTLLVAASTLTLSSESKPSNWLSNSNMVLCTSLSPDLSESNLFVPMASNSSIKMMVGAFSLASSKASRTSLAPSPMNICTN</sequence>
<evidence type="ECO:0000313" key="6">
    <source>
        <dbReference type="Proteomes" id="UP000769157"/>
    </source>
</evidence>
<dbReference type="EMBL" id="JAEUBE010000137">
    <property type="protein sequence ID" value="KAH3669372.1"/>
    <property type="molecule type" value="Genomic_DNA"/>
</dbReference>
<feature type="repeat" description="WD" evidence="3">
    <location>
        <begin position="291"/>
        <end position="333"/>
    </location>
</feature>
<organism evidence="5 6">
    <name type="scientific">Ogataea philodendri</name>
    <dbReference type="NCBI Taxonomy" id="1378263"/>
    <lineage>
        <taxon>Eukaryota</taxon>
        <taxon>Fungi</taxon>
        <taxon>Dikarya</taxon>
        <taxon>Ascomycota</taxon>
        <taxon>Saccharomycotina</taxon>
        <taxon>Pichiomycetes</taxon>
        <taxon>Pichiales</taxon>
        <taxon>Pichiaceae</taxon>
        <taxon>Ogataea</taxon>
    </lineage>
</organism>
<dbReference type="AlphaFoldDB" id="A0A9P8PDM7"/>
<dbReference type="PANTHER" id="PTHR43979">
    <property type="entry name" value="PRE-MRNA-PROCESSING FACTOR 17"/>
    <property type="match status" value="1"/>
</dbReference>
<dbReference type="GO" id="GO:0071013">
    <property type="term" value="C:catalytic step 2 spliceosome"/>
    <property type="evidence" value="ECO:0007669"/>
    <property type="project" value="InterPro"/>
</dbReference>
<dbReference type="PROSITE" id="PS50082">
    <property type="entry name" value="WD_REPEATS_2"/>
    <property type="match status" value="3"/>
</dbReference>
<dbReference type="Pfam" id="PF00400">
    <property type="entry name" value="WD40"/>
    <property type="match status" value="4"/>
</dbReference>
<feature type="region of interest" description="Disordered" evidence="4">
    <location>
        <begin position="168"/>
        <end position="250"/>
    </location>
</feature>
<evidence type="ECO:0000256" key="1">
    <source>
        <dbReference type="ARBA" id="ARBA00022574"/>
    </source>
</evidence>
<evidence type="ECO:0000256" key="3">
    <source>
        <dbReference type="PROSITE-ProRule" id="PRU00221"/>
    </source>
</evidence>
<protein>
    <submittedName>
        <fullName evidence="5">Uncharacterized protein</fullName>
    </submittedName>
</protein>
<dbReference type="SUPFAM" id="SSF50978">
    <property type="entry name" value="WD40 repeat-like"/>
    <property type="match status" value="1"/>
</dbReference>
<dbReference type="InterPro" id="IPR015943">
    <property type="entry name" value="WD40/YVTN_repeat-like_dom_sf"/>
</dbReference>
<dbReference type="SMART" id="SM00320">
    <property type="entry name" value="WD40"/>
    <property type="match status" value="5"/>
</dbReference>
<dbReference type="GO" id="GO:0000398">
    <property type="term" value="P:mRNA splicing, via spliceosome"/>
    <property type="evidence" value="ECO:0007669"/>
    <property type="project" value="InterPro"/>
</dbReference>